<proteinExistence type="predicted"/>
<keyword evidence="2" id="KW-1185">Reference proteome</keyword>
<dbReference type="InterPro" id="IPR015946">
    <property type="entry name" value="KH_dom-like_a/b"/>
</dbReference>
<gene>
    <name evidence="1" type="ORF">ABIE19_002009</name>
</gene>
<dbReference type="Proteomes" id="UP001549313">
    <property type="component" value="Unassembled WGS sequence"/>
</dbReference>
<accession>A0ABV2RBX0</accession>
<dbReference type="PANTHER" id="PTHR42830">
    <property type="entry name" value="OSMOTICALLY INDUCIBLE FAMILY PROTEIN"/>
    <property type="match status" value="1"/>
</dbReference>
<evidence type="ECO:0000313" key="1">
    <source>
        <dbReference type="EMBL" id="MET4684079.1"/>
    </source>
</evidence>
<name>A0ABV2RBX0_9CAUL</name>
<dbReference type="EMBL" id="JBEPTF010000002">
    <property type="protein sequence ID" value="MET4684079.1"/>
    <property type="molecule type" value="Genomic_DNA"/>
</dbReference>
<reference evidence="1 2" key="1">
    <citation type="submission" date="2024-06" db="EMBL/GenBank/DDBJ databases">
        <title>Sorghum-associated microbial communities from plants grown in Nebraska, USA.</title>
        <authorList>
            <person name="Schachtman D."/>
        </authorList>
    </citation>
    <scope>NUCLEOTIDE SEQUENCE [LARGE SCALE GENOMIC DNA]</scope>
    <source>
        <strain evidence="1 2">2814</strain>
    </source>
</reference>
<protein>
    <submittedName>
        <fullName evidence="1">Organic hydroperoxide reductase OsmC/OhrA</fullName>
    </submittedName>
</protein>
<dbReference type="InterPro" id="IPR036102">
    <property type="entry name" value="OsmC/Ohrsf"/>
</dbReference>
<dbReference type="Pfam" id="PF02566">
    <property type="entry name" value="OsmC"/>
    <property type="match status" value="1"/>
</dbReference>
<evidence type="ECO:0000313" key="2">
    <source>
        <dbReference type="Proteomes" id="UP001549313"/>
    </source>
</evidence>
<sequence length="153" mass="16723">MSQHLAVVEWSRGDQPFSDNQYSRAHEWRFDGGAVVRGSSAPSGVPEPLSDPAAVDPEEAMVAALSSCHMLFFLAYARKDGFVVDSYRDEAAGTLGKDERGKVSITEVVLRPAVTWSGDKRPDAAAIDDLHHRAHEACYIANSVRAEVRVEPQ</sequence>
<dbReference type="RefSeq" id="WP_354089033.1">
    <property type="nucleotide sequence ID" value="NZ_JBEPTF010000002.1"/>
</dbReference>
<dbReference type="PANTHER" id="PTHR42830:SF2">
    <property type="entry name" value="OSMC_OHR FAMILY PROTEIN"/>
    <property type="match status" value="1"/>
</dbReference>
<dbReference type="Gene3D" id="3.30.300.20">
    <property type="match status" value="1"/>
</dbReference>
<dbReference type="InterPro" id="IPR003718">
    <property type="entry name" value="OsmC/Ohr_fam"/>
</dbReference>
<comment type="caution">
    <text evidence="1">The sequence shown here is derived from an EMBL/GenBank/DDBJ whole genome shotgun (WGS) entry which is preliminary data.</text>
</comment>
<dbReference type="SUPFAM" id="SSF82784">
    <property type="entry name" value="OsmC-like"/>
    <property type="match status" value="1"/>
</dbReference>
<organism evidence="1 2">
    <name type="scientific">Brevundimonas faecalis</name>
    <dbReference type="NCBI Taxonomy" id="947378"/>
    <lineage>
        <taxon>Bacteria</taxon>
        <taxon>Pseudomonadati</taxon>
        <taxon>Pseudomonadota</taxon>
        <taxon>Alphaproteobacteria</taxon>
        <taxon>Caulobacterales</taxon>
        <taxon>Caulobacteraceae</taxon>
        <taxon>Brevundimonas</taxon>
    </lineage>
</organism>
<dbReference type="InterPro" id="IPR052707">
    <property type="entry name" value="OsmC_Ohr_Peroxiredoxin"/>
</dbReference>